<dbReference type="InterPro" id="IPR023213">
    <property type="entry name" value="CAT-like_dom_sf"/>
</dbReference>
<organism evidence="3 4">
    <name type="scientific">Kingdonia uniflora</name>
    <dbReference type="NCBI Taxonomy" id="39325"/>
    <lineage>
        <taxon>Eukaryota</taxon>
        <taxon>Viridiplantae</taxon>
        <taxon>Streptophyta</taxon>
        <taxon>Embryophyta</taxon>
        <taxon>Tracheophyta</taxon>
        <taxon>Spermatophyta</taxon>
        <taxon>Magnoliopsida</taxon>
        <taxon>Ranunculales</taxon>
        <taxon>Circaeasteraceae</taxon>
        <taxon>Kingdonia</taxon>
    </lineage>
</organism>
<evidence type="ECO:0000256" key="2">
    <source>
        <dbReference type="ARBA" id="ARBA00023315"/>
    </source>
</evidence>
<name>A0A7J7N884_9MAGN</name>
<dbReference type="Proteomes" id="UP000541444">
    <property type="component" value="Unassembled WGS sequence"/>
</dbReference>
<dbReference type="PANTHER" id="PTHR31625">
    <property type="match status" value="1"/>
</dbReference>
<sequence>MLSQMESPQASSSSVGRRFVVTNKEDLLQEDGVVVAAEIIGEGIQNLRAKGVLDGFQNDLATSFSILPENLFIVMGSPKLGVYETDLGWGRPKKVEVASIDFTKVISLSERGDGEIGLEVGLILTKGKIDVFEANFEATLKTCWM</sequence>
<dbReference type="InterPro" id="IPR051504">
    <property type="entry name" value="Plant_metabolite_acyltrans"/>
</dbReference>
<dbReference type="OrthoDB" id="1862401at2759"/>
<dbReference type="Gene3D" id="3.30.559.10">
    <property type="entry name" value="Chloramphenicol acetyltransferase-like domain"/>
    <property type="match status" value="1"/>
</dbReference>
<dbReference type="GO" id="GO:0016747">
    <property type="term" value="F:acyltransferase activity, transferring groups other than amino-acyl groups"/>
    <property type="evidence" value="ECO:0007669"/>
    <property type="project" value="UniProtKB-ARBA"/>
</dbReference>
<comment type="caution">
    <text evidence="3">The sequence shown here is derived from an EMBL/GenBank/DDBJ whole genome shotgun (WGS) entry which is preliminary data.</text>
</comment>
<evidence type="ECO:0000256" key="1">
    <source>
        <dbReference type="ARBA" id="ARBA00022679"/>
    </source>
</evidence>
<gene>
    <name evidence="3" type="ORF">GIB67_025116</name>
</gene>
<proteinExistence type="predicted"/>
<dbReference type="AlphaFoldDB" id="A0A7J7N884"/>
<keyword evidence="1" id="KW-0808">Transferase</keyword>
<keyword evidence="2" id="KW-0012">Acyltransferase</keyword>
<dbReference type="Pfam" id="PF02458">
    <property type="entry name" value="Transferase"/>
    <property type="match status" value="1"/>
</dbReference>
<keyword evidence="4" id="KW-1185">Reference proteome</keyword>
<accession>A0A7J7N884</accession>
<protein>
    <recommendedName>
        <fullName evidence="5">Anthocyanin acyltransferase</fullName>
    </recommendedName>
</protein>
<dbReference type="EMBL" id="JACGCM010000999">
    <property type="protein sequence ID" value="KAF6163252.1"/>
    <property type="molecule type" value="Genomic_DNA"/>
</dbReference>
<evidence type="ECO:0000313" key="4">
    <source>
        <dbReference type="Proteomes" id="UP000541444"/>
    </source>
</evidence>
<reference evidence="3 4" key="1">
    <citation type="journal article" date="2020" name="IScience">
        <title>Genome Sequencing of the Endangered Kingdonia uniflora (Circaeasteraceae, Ranunculales) Reveals Potential Mechanisms of Evolutionary Specialization.</title>
        <authorList>
            <person name="Sun Y."/>
            <person name="Deng T."/>
            <person name="Zhang A."/>
            <person name="Moore M.J."/>
            <person name="Landis J.B."/>
            <person name="Lin N."/>
            <person name="Zhang H."/>
            <person name="Zhang X."/>
            <person name="Huang J."/>
            <person name="Zhang X."/>
            <person name="Sun H."/>
            <person name="Wang H."/>
        </authorList>
    </citation>
    <scope>NUCLEOTIDE SEQUENCE [LARGE SCALE GENOMIC DNA]</scope>
    <source>
        <strain evidence="3">TB1705</strain>
        <tissue evidence="3">Leaf</tissue>
    </source>
</reference>
<evidence type="ECO:0000313" key="3">
    <source>
        <dbReference type="EMBL" id="KAF6163252.1"/>
    </source>
</evidence>
<evidence type="ECO:0008006" key="5">
    <source>
        <dbReference type="Google" id="ProtNLM"/>
    </source>
</evidence>